<dbReference type="AlphaFoldDB" id="A0AB39HQS6"/>
<dbReference type="PANTHER" id="PTHR36436">
    <property type="entry name" value="SLL5081 PROTEIN"/>
    <property type="match status" value="1"/>
</dbReference>
<dbReference type="InterPro" id="IPR015315">
    <property type="entry name" value="DUF1963"/>
</dbReference>
<sequence length="320" mass="36720">MRAAWRKQAIINILEKYDLNLKLEIMGKKELKTLLIEYAEVALRLDLEAEENYAQVGNSRIAGRPDLPPSIKWPCTADGEAYTFLAQINLSELPFLPSDSWPTAGMLYFFLGLDEPAYNIDHQVMYYNGDFADLTLANFPEGVEEVNADEREFIAHRITWQPQLSLPDLGEDSDVLLQEYEELYTEICDVSDALGGGLQTWAGETQLDAYLCRNGMAELLFQTHKTPERVDQQAVEAFTDGRDQYGMHLLEEVLPLLRKYKEHEEQHQQAAKNWQVLFSLSSVDEVNMCWWDAGYLEFLINVEDLKEGRFNNTYLNLATS</sequence>
<dbReference type="EMBL" id="CP162599">
    <property type="protein sequence ID" value="XDK33528.1"/>
    <property type="molecule type" value="Genomic_DNA"/>
</dbReference>
<dbReference type="RefSeq" id="WP_368654206.1">
    <property type="nucleotide sequence ID" value="NZ_CP162599.1"/>
</dbReference>
<gene>
    <name evidence="1" type="ORF">AB4Y30_03995</name>
</gene>
<dbReference type="Gene3D" id="2.30.320.10">
    <property type="entry name" value="YwqG-like"/>
    <property type="match status" value="1"/>
</dbReference>
<dbReference type="Pfam" id="PF09234">
    <property type="entry name" value="DUF1963"/>
    <property type="match status" value="1"/>
</dbReference>
<accession>A0AB39HQS6</accession>
<evidence type="ECO:0000313" key="1">
    <source>
        <dbReference type="EMBL" id="XDK33528.1"/>
    </source>
</evidence>
<reference evidence="1" key="1">
    <citation type="submission" date="2024-07" db="EMBL/GenBank/DDBJ databases">
        <title>Halotolerant mesophilic bacterium Ornithinibacillus sp. 4-3, sp. nov., isolated from soil.</title>
        <authorList>
            <person name="Sidarenka A.V."/>
            <person name="Guliayeva D.E."/>
            <person name="Leanovich S.I."/>
            <person name="Hileuskaya K.S."/>
            <person name="Akhremchuk A.E."/>
            <person name="Sikolenko M.A."/>
            <person name="Valentovich L.N."/>
        </authorList>
    </citation>
    <scope>NUCLEOTIDE SEQUENCE</scope>
    <source>
        <strain evidence="1">4-3</strain>
    </source>
</reference>
<dbReference type="PANTHER" id="PTHR36436:SF6">
    <property type="entry name" value="SLL5081 PROTEIN"/>
    <property type="match status" value="1"/>
</dbReference>
<dbReference type="SUPFAM" id="SSF103032">
    <property type="entry name" value="Hypothetical protein YwqG"/>
    <property type="match status" value="1"/>
</dbReference>
<dbReference type="InterPro" id="IPR035948">
    <property type="entry name" value="YwqG-like_sf"/>
</dbReference>
<proteinExistence type="predicted"/>
<protein>
    <submittedName>
        <fullName evidence="1">DUF1963 domain-containing protein</fullName>
    </submittedName>
</protein>
<organism evidence="1">
    <name type="scientific">Ornithinibacillus sp. 4-3</name>
    <dbReference type="NCBI Taxonomy" id="3231488"/>
    <lineage>
        <taxon>Bacteria</taxon>
        <taxon>Bacillati</taxon>
        <taxon>Bacillota</taxon>
        <taxon>Bacilli</taxon>
        <taxon>Bacillales</taxon>
        <taxon>Bacillaceae</taxon>
        <taxon>Ornithinibacillus</taxon>
    </lineage>
</organism>
<name>A0AB39HQS6_9BACI</name>